<dbReference type="EMBL" id="KE123484">
    <property type="protein sequence ID" value="EUT89865.1"/>
    <property type="molecule type" value="Genomic_DNA"/>
</dbReference>
<evidence type="ECO:0000256" key="1">
    <source>
        <dbReference type="SAM" id="MobiDB-lite"/>
    </source>
</evidence>
<gene>
    <name evidence="2" type="ORF">PFAG_01373</name>
</gene>
<reference evidence="2" key="1">
    <citation type="submission" date="2013-02" db="EMBL/GenBank/DDBJ databases">
        <title>The Genome Sequence of Plasmodium falciparum Santa Lucia.</title>
        <authorList>
            <consortium name="The Broad Institute Genome Sequencing Platform"/>
            <consortium name="The Broad Institute Genome Sequencing Center for Infectious Disease"/>
            <person name="Neafsey D."/>
            <person name="Cheeseman I."/>
            <person name="Volkman S."/>
            <person name="Adams J."/>
            <person name="Walker B."/>
            <person name="Young S.K."/>
            <person name="Zeng Q."/>
            <person name="Gargeya S."/>
            <person name="Fitzgerald M."/>
            <person name="Haas B."/>
            <person name="Abouelleil A."/>
            <person name="Alvarado L."/>
            <person name="Arachchi H.M."/>
            <person name="Berlin A.M."/>
            <person name="Chapman S.B."/>
            <person name="Dewar J."/>
            <person name="Goldberg J."/>
            <person name="Griggs A."/>
            <person name="Gujja S."/>
            <person name="Hansen M."/>
            <person name="Howarth C."/>
            <person name="Imamovic A."/>
            <person name="Larimer J."/>
            <person name="McCowan C."/>
            <person name="Murphy C."/>
            <person name="Neiman D."/>
            <person name="Pearson M."/>
            <person name="Priest M."/>
            <person name="Roberts A."/>
            <person name="Saif S."/>
            <person name="Shea T."/>
            <person name="Sisk P."/>
            <person name="Sykes S."/>
            <person name="Wortman J."/>
            <person name="Nusbaum C."/>
            <person name="Birren B."/>
        </authorList>
    </citation>
    <scope>NUCLEOTIDE SEQUENCE [LARGE SCALE GENOMIC DNA]</scope>
    <source>
        <strain evidence="2">Santa Lucia</strain>
    </source>
</reference>
<dbReference type="PANTHER" id="PTHR38128">
    <property type="entry name" value="GAMETOCYTOGENESIS-IMPLICATED PROTEIN"/>
    <property type="match status" value="1"/>
</dbReference>
<evidence type="ECO:0000313" key="2">
    <source>
        <dbReference type="EMBL" id="EUT89865.1"/>
    </source>
</evidence>
<accession>W7G213</accession>
<dbReference type="AlphaFoldDB" id="W7G213"/>
<proteinExistence type="predicted"/>
<sequence length="237" mass="28655">MKSLIFNSSHSSNSGCSDDDTKDDEDTHKVKEYIDKIHLLNNNYNIKIKINEQNEKENFVHNSEYINMYIKKHELFKKKLNDIYNFLKKKSNYNTFEHIERVYKTVSNINSSYEFISLKIRIETIIEQIKKNLQINYHDTIIYLNEFLQIRYKIFKYNNNSIFLLSKKEINHHEDTQKNFPFLKNDDKFLENDIMDYINYKKSCLFQSSLNKKKENHSNAYVHLYEMDKDKINDLNG</sequence>
<name>W7G213_PLAFA</name>
<organism evidence="2">
    <name type="scientific">Plasmodium falciparum Santa Lucia</name>
    <dbReference type="NCBI Taxonomy" id="478859"/>
    <lineage>
        <taxon>Eukaryota</taxon>
        <taxon>Sar</taxon>
        <taxon>Alveolata</taxon>
        <taxon>Apicomplexa</taxon>
        <taxon>Aconoidasida</taxon>
        <taxon>Haemosporida</taxon>
        <taxon>Plasmodiidae</taxon>
        <taxon>Plasmodium</taxon>
        <taxon>Plasmodium (Laverania)</taxon>
    </lineage>
</organism>
<dbReference type="PANTHER" id="PTHR38128:SF2">
    <property type="entry name" value="OLIGOMERIC GOLGI COMPLEX SUBUNIT 4, PUTATIVE-RELATED"/>
    <property type="match status" value="1"/>
</dbReference>
<feature type="region of interest" description="Disordered" evidence="1">
    <location>
        <begin position="1"/>
        <end position="24"/>
    </location>
</feature>
<protein>
    <submittedName>
        <fullName evidence="2">Uncharacterized protein</fullName>
    </submittedName>
</protein>
<dbReference type="Proteomes" id="UP000030666">
    <property type="component" value="Unassembled WGS sequence"/>
</dbReference>